<dbReference type="KEGG" id="hdn:Hden_0570"/>
<dbReference type="AlphaFoldDB" id="D8JSD2"/>
<evidence type="ECO:0000259" key="4">
    <source>
        <dbReference type="PROSITE" id="PS50042"/>
    </source>
</evidence>
<dbReference type="InterPro" id="IPR050397">
    <property type="entry name" value="Env_Response_Regulators"/>
</dbReference>
<evidence type="ECO:0000256" key="2">
    <source>
        <dbReference type="ARBA" id="ARBA00023125"/>
    </source>
</evidence>
<dbReference type="SMART" id="SM00100">
    <property type="entry name" value="cNMP"/>
    <property type="match status" value="1"/>
</dbReference>
<dbReference type="PANTHER" id="PTHR24567">
    <property type="entry name" value="CRP FAMILY TRANSCRIPTIONAL REGULATORY PROTEIN"/>
    <property type="match status" value="1"/>
</dbReference>
<dbReference type="InterPro" id="IPR000595">
    <property type="entry name" value="cNMP-bd_dom"/>
</dbReference>
<dbReference type="GO" id="GO:0005829">
    <property type="term" value="C:cytosol"/>
    <property type="evidence" value="ECO:0007669"/>
    <property type="project" value="TreeGrafter"/>
</dbReference>
<feature type="domain" description="HTH crp-type" evidence="5">
    <location>
        <begin position="148"/>
        <end position="216"/>
    </location>
</feature>
<dbReference type="Pfam" id="PF00027">
    <property type="entry name" value="cNMP_binding"/>
    <property type="match status" value="1"/>
</dbReference>
<reference evidence="7" key="1">
    <citation type="journal article" date="2011" name="J. Bacteriol.">
        <title>Genome sequences of eight morphologically diverse alphaproteobacteria.</title>
        <authorList>
            <consortium name="US DOE Joint Genome Institute"/>
            <person name="Brown P.J."/>
            <person name="Kysela D.T."/>
            <person name="Buechlein A."/>
            <person name="Hemmerich C."/>
            <person name="Brun Y.V."/>
        </authorList>
    </citation>
    <scope>NUCLEOTIDE SEQUENCE [LARGE SCALE GENOMIC DNA]</scope>
    <source>
        <strain evidence="7">ATCC 51888 / DSM 1869 / NCIB 11706 / TK 0415</strain>
    </source>
</reference>
<dbReference type="STRING" id="582899.Hden_0570"/>
<proteinExistence type="predicted"/>
<dbReference type="PROSITE" id="PS50042">
    <property type="entry name" value="CNMP_BINDING_3"/>
    <property type="match status" value="1"/>
</dbReference>
<dbReference type="Pfam" id="PF13545">
    <property type="entry name" value="HTH_Crp_2"/>
    <property type="match status" value="1"/>
</dbReference>
<gene>
    <name evidence="6" type="ordered locus">Hden_0570</name>
</gene>
<dbReference type="InterPro" id="IPR036388">
    <property type="entry name" value="WH-like_DNA-bd_sf"/>
</dbReference>
<dbReference type="InterPro" id="IPR036390">
    <property type="entry name" value="WH_DNA-bd_sf"/>
</dbReference>
<evidence type="ECO:0000313" key="7">
    <source>
        <dbReference type="Proteomes" id="UP000002033"/>
    </source>
</evidence>
<dbReference type="SUPFAM" id="SSF51206">
    <property type="entry name" value="cAMP-binding domain-like"/>
    <property type="match status" value="1"/>
</dbReference>
<dbReference type="Gene3D" id="1.10.10.10">
    <property type="entry name" value="Winged helix-like DNA-binding domain superfamily/Winged helix DNA-binding domain"/>
    <property type="match status" value="1"/>
</dbReference>
<dbReference type="PROSITE" id="PS51063">
    <property type="entry name" value="HTH_CRP_2"/>
    <property type="match status" value="1"/>
</dbReference>
<organism evidence="6 7">
    <name type="scientific">Hyphomicrobium denitrificans (strain ATCC 51888 / DSM 1869 / NCIMB 11706 / TK 0415)</name>
    <dbReference type="NCBI Taxonomy" id="582899"/>
    <lineage>
        <taxon>Bacteria</taxon>
        <taxon>Pseudomonadati</taxon>
        <taxon>Pseudomonadota</taxon>
        <taxon>Alphaproteobacteria</taxon>
        <taxon>Hyphomicrobiales</taxon>
        <taxon>Hyphomicrobiaceae</taxon>
        <taxon>Hyphomicrobium</taxon>
    </lineage>
</organism>
<name>D8JSD2_HYPDA</name>
<dbReference type="OrthoDB" id="190787at2"/>
<sequence>MEHNDWRTIRATPLFSSLSQEVTESIVIGQGVRTYEKGALLFQQDSPSDAFFVILEGWVKLFRITPNGTEAIVGVLRRGESFGEAAIFMDRQYPVAAEVVTTSRLLKVDGDSFRRRIRVEPDLALAILASLSQHLKFLVGHIEQIKVLDASQRVADFLVELSGQTQGSAVIVLPYEKALIAKRLGMTPESLSRALAKLRPFGISVHQENVTVADVAALRNHVAMGRSHAANS</sequence>
<dbReference type="eggNOG" id="COG0664">
    <property type="taxonomic scope" value="Bacteria"/>
</dbReference>
<dbReference type="InterPro" id="IPR012318">
    <property type="entry name" value="HTH_CRP"/>
</dbReference>
<dbReference type="RefSeq" id="WP_013214608.1">
    <property type="nucleotide sequence ID" value="NC_014313.1"/>
</dbReference>
<dbReference type="SMART" id="SM00419">
    <property type="entry name" value="HTH_CRP"/>
    <property type="match status" value="1"/>
</dbReference>
<dbReference type="SUPFAM" id="SSF46785">
    <property type="entry name" value="Winged helix' DNA-binding domain"/>
    <property type="match status" value="1"/>
</dbReference>
<evidence type="ECO:0000259" key="5">
    <source>
        <dbReference type="PROSITE" id="PS51063"/>
    </source>
</evidence>
<dbReference type="PANTHER" id="PTHR24567:SF74">
    <property type="entry name" value="HTH-TYPE TRANSCRIPTIONAL REGULATOR ARCR"/>
    <property type="match status" value="1"/>
</dbReference>
<evidence type="ECO:0000256" key="3">
    <source>
        <dbReference type="ARBA" id="ARBA00023163"/>
    </source>
</evidence>
<protein>
    <submittedName>
        <fullName evidence="6">Transcriptional regulator, Crp/Fnr family</fullName>
    </submittedName>
</protein>
<dbReference type="GO" id="GO:0003700">
    <property type="term" value="F:DNA-binding transcription factor activity"/>
    <property type="evidence" value="ECO:0007669"/>
    <property type="project" value="TreeGrafter"/>
</dbReference>
<accession>D8JSD2</accession>
<dbReference type="Proteomes" id="UP000002033">
    <property type="component" value="Chromosome"/>
</dbReference>
<dbReference type="GO" id="GO:0003677">
    <property type="term" value="F:DNA binding"/>
    <property type="evidence" value="ECO:0007669"/>
    <property type="project" value="UniProtKB-KW"/>
</dbReference>
<evidence type="ECO:0000256" key="1">
    <source>
        <dbReference type="ARBA" id="ARBA00023015"/>
    </source>
</evidence>
<evidence type="ECO:0000313" key="6">
    <source>
        <dbReference type="EMBL" id="ADJ22391.1"/>
    </source>
</evidence>
<feature type="domain" description="Cyclic nucleotide-binding" evidence="4">
    <location>
        <begin position="14"/>
        <end position="134"/>
    </location>
</feature>
<keyword evidence="7" id="KW-1185">Reference proteome</keyword>
<dbReference type="Gene3D" id="2.60.120.10">
    <property type="entry name" value="Jelly Rolls"/>
    <property type="match status" value="1"/>
</dbReference>
<keyword evidence="3" id="KW-0804">Transcription</keyword>
<keyword evidence="2" id="KW-0238">DNA-binding</keyword>
<dbReference type="HOGENOM" id="CLU_075053_4_0_5"/>
<dbReference type="EMBL" id="CP002083">
    <property type="protein sequence ID" value="ADJ22391.1"/>
    <property type="molecule type" value="Genomic_DNA"/>
</dbReference>
<dbReference type="InterPro" id="IPR018490">
    <property type="entry name" value="cNMP-bd_dom_sf"/>
</dbReference>
<dbReference type="InterPro" id="IPR014710">
    <property type="entry name" value="RmlC-like_jellyroll"/>
</dbReference>
<keyword evidence="1" id="KW-0805">Transcription regulation</keyword>
<dbReference type="CDD" id="cd00038">
    <property type="entry name" value="CAP_ED"/>
    <property type="match status" value="1"/>
</dbReference>